<dbReference type="RefSeq" id="WP_102586624.1">
    <property type="nucleotide sequence ID" value="NZ_BNAE01000001.1"/>
</dbReference>
<dbReference type="PROSITE" id="PS01124">
    <property type="entry name" value="HTH_ARAC_FAMILY_2"/>
    <property type="match status" value="1"/>
</dbReference>
<dbReference type="PANTHER" id="PTHR43280:SF2">
    <property type="entry name" value="HTH-TYPE TRANSCRIPTIONAL REGULATOR EXSA"/>
    <property type="match status" value="1"/>
</dbReference>
<evidence type="ECO:0000259" key="4">
    <source>
        <dbReference type="PROSITE" id="PS01124"/>
    </source>
</evidence>
<proteinExistence type="predicted"/>
<protein>
    <submittedName>
        <fullName evidence="5">AraC family transcriptional regulator</fullName>
    </submittedName>
</protein>
<accession>A0A2N7UPW6</accession>
<dbReference type="SUPFAM" id="SSF46689">
    <property type="entry name" value="Homeodomain-like"/>
    <property type="match status" value="2"/>
</dbReference>
<gene>
    <name evidence="5" type="ORF">C1H70_01795</name>
</gene>
<keyword evidence="2" id="KW-0238">DNA-binding</keyword>
<dbReference type="PRINTS" id="PR00032">
    <property type="entry name" value="HTHARAC"/>
</dbReference>
<name>A0A2N7UPW6_9GAMM</name>
<evidence type="ECO:0000256" key="3">
    <source>
        <dbReference type="ARBA" id="ARBA00023163"/>
    </source>
</evidence>
<dbReference type="PANTHER" id="PTHR43280">
    <property type="entry name" value="ARAC-FAMILY TRANSCRIPTIONAL REGULATOR"/>
    <property type="match status" value="1"/>
</dbReference>
<dbReference type="AlphaFoldDB" id="A0A2N7UPW6"/>
<dbReference type="OrthoDB" id="6146868at2"/>
<dbReference type="SMART" id="SM00342">
    <property type="entry name" value="HTH_ARAC"/>
    <property type="match status" value="1"/>
</dbReference>
<dbReference type="InterPro" id="IPR018060">
    <property type="entry name" value="HTH_AraC"/>
</dbReference>
<reference evidence="5 6" key="1">
    <citation type="submission" date="2018-01" db="EMBL/GenBank/DDBJ databases">
        <title>Halomonas endophytica sp. nov., isolated from storage liquid in the stems of Populus euphratica.</title>
        <authorList>
            <person name="Chen C."/>
        </authorList>
    </citation>
    <scope>NUCLEOTIDE SEQUENCE [LARGE SCALE GENOMIC DNA]</scope>
    <source>
        <strain evidence="5 6">BZ-SZ-XJ27</strain>
    </source>
</reference>
<dbReference type="GO" id="GO:0003700">
    <property type="term" value="F:DNA-binding transcription factor activity"/>
    <property type="evidence" value="ECO:0007669"/>
    <property type="project" value="InterPro"/>
</dbReference>
<dbReference type="Proteomes" id="UP000235547">
    <property type="component" value="Unassembled WGS sequence"/>
</dbReference>
<evidence type="ECO:0000256" key="2">
    <source>
        <dbReference type="ARBA" id="ARBA00023125"/>
    </source>
</evidence>
<evidence type="ECO:0000256" key="1">
    <source>
        <dbReference type="ARBA" id="ARBA00023015"/>
    </source>
</evidence>
<evidence type="ECO:0000313" key="6">
    <source>
        <dbReference type="Proteomes" id="UP000235547"/>
    </source>
</evidence>
<keyword evidence="1" id="KW-0805">Transcription regulation</keyword>
<dbReference type="EMBL" id="PNRG01000004">
    <property type="protein sequence ID" value="PMR82475.1"/>
    <property type="molecule type" value="Genomic_DNA"/>
</dbReference>
<dbReference type="Pfam" id="PF12833">
    <property type="entry name" value="HTH_18"/>
    <property type="match status" value="1"/>
</dbReference>
<dbReference type="InterPro" id="IPR020449">
    <property type="entry name" value="Tscrpt_reg_AraC-type_HTH"/>
</dbReference>
<dbReference type="InterPro" id="IPR009057">
    <property type="entry name" value="Homeodomain-like_sf"/>
</dbReference>
<comment type="caution">
    <text evidence="5">The sequence shown here is derived from an EMBL/GenBank/DDBJ whole genome shotgun (WGS) entry which is preliminary data.</text>
</comment>
<organism evidence="5 6">
    <name type="scientific">Halomonas urumqiensis</name>
    <dbReference type="NCBI Taxonomy" id="1684789"/>
    <lineage>
        <taxon>Bacteria</taxon>
        <taxon>Pseudomonadati</taxon>
        <taxon>Pseudomonadota</taxon>
        <taxon>Gammaproteobacteria</taxon>
        <taxon>Oceanospirillales</taxon>
        <taxon>Halomonadaceae</taxon>
        <taxon>Halomonas</taxon>
    </lineage>
</organism>
<evidence type="ECO:0000313" key="5">
    <source>
        <dbReference type="EMBL" id="PMR82475.1"/>
    </source>
</evidence>
<keyword evidence="3" id="KW-0804">Transcription</keyword>
<sequence>MFNEMMRAEIWLQDTLQGQSTIEDLAQHLGYSASQTRRRFRQCFGISPSAYRDRLRLEKATRLLVHTPLGIKEIAAQCGYRNHSSFSRAFQRNFMLTPRAYRQNHQLEIRRSAACIEKKLQLEIRHIPMATVLVARRYEEINNLPPPEDWKQLTEGQLLANRLNGSIPMVLLSETVFSREMPRTDVGVMISGMDPRALALPPALRLVDLPSQRCACVKIESLAELSPTIGKVFGEALPAKSEFYNGEPLRILQQATGLELQFPLLAQHG</sequence>
<keyword evidence="6" id="KW-1185">Reference proteome</keyword>
<dbReference type="GO" id="GO:0043565">
    <property type="term" value="F:sequence-specific DNA binding"/>
    <property type="evidence" value="ECO:0007669"/>
    <property type="project" value="InterPro"/>
</dbReference>
<dbReference type="Gene3D" id="1.10.10.60">
    <property type="entry name" value="Homeodomain-like"/>
    <property type="match status" value="2"/>
</dbReference>
<feature type="domain" description="HTH araC/xylS-type" evidence="4">
    <location>
        <begin position="6"/>
        <end position="104"/>
    </location>
</feature>